<dbReference type="AlphaFoldDB" id="A0A1H3MBW9"/>
<dbReference type="InterPro" id="IPR043038">
    <property type="entry name" value="VbhA_sf"/>
</dbReference>
<evidence type="ECO:0000313" key="3">
    <source>
        <dbReference type="Proteomes" id="UP000183417"/>
    </source>
</evidence>
<dbReference type="Gene3D" id="1.10.8.1050">
    <property type="entry name" value="Antitoxin VbhA-like"/>
    <property type="match status" value="1"/>
</dbReference>
<gene>
    <name evidence="2" type="ORF">SAMN05421547_107184</name>
</gene>
<dbReference type="EMBL" id="FNPE01000007">
    <property type="protein sequence ID" value="SDY73515.1"/>
    <property type="molecule type" value="Genomic_DNA"/>
</dbReference>
<feature type="domain" description="Antitoxin VbhA" evidence="1">
    <location>
        <begin position="65"/>
        <end position="105"/>
    </location>
</feature>
<evidence type="ECO:0000259" key="1">
    <source>
        <dbReference type="Pfam" id="PF18495"/>
    </source>
</evidence>
<evidence type="ECO:0000313" key="2">
    <source>
        <dbReference type="EMBL" id="SDY73515.1"/>
    </source>
</evidence>
<dbReference type="RefSeq" id="WP_227740815.1">
    <property type="nucleotide sequence ID" value="NZ_CP141274.1"/>
</dbReference>
<accession>A0A1H3MBW9</accession>
<dbReference type="Pfam" id="PF18495">
    <property type="entry name" value="VbhA"/>
    <property type="match status" value="1"/>
</dbReference>
<dbReference type="InterPro" id="IPR041535">
    <property type="entry name" value="VbhA"/>
</dbReference>
<sequence>MSKEVQMTFRVEPELRSEFADAALLENRPAAQVLRELMRAYVNQSRERVSGPVNAAISATEKRRREAAVNFARASIGLEGFTPSEAAETGARQFIRGDIQLADFVQVKVNAR</sequence>
<protein>
    <recommendedName>
        <fullName evidence="1">Antitoxin VbhA domain-containing protein</fullName>
    </recommendedName>
</protein>
<dbReference type="Proteomes" id="UP000183417">
    <property type="component" value="Unassembled WGS sequence"/>
</dbReference>
<proteinExistence type="predicted"/>
<reference evidence="2 3" key="1">
    <citation type="submission" date="2016-10" db="EMBL/GenBank/DDBJ databases">
        <authorList>
            <person name="de Groot N.N."/>
        </authorList>
    </citation>
    <scope>NUCLEOTIDE SEQUENCE [LARGE SCALE GENOMIC DNA]</scope>
    <source>
        <strain evidence="2 3">LMG 24775</strain>
    </source>
</reference>
<dbReference type="InterPro" id="IPR033788">
    <property type="entry name" value="VbhA-like"/>
</dbReference>
<dbReference type="GeneID" id="94694250"/>
<organism evidence="2 3">
    <name type="scientific">Delftia lacustris</name>
    <dbReference type="NCBI Taxonomy" id="558537"/>
    <lineage>
        <taxon>Bacteria</taxon>
        <taxon>Pseudomonadati</taxon>
        <taxon>Pseudomonadota</taxon>
        <taxon>Betaproteobacteria</taxon>
        <taxon>Burkholderiales</taxon>
        <taxon>Comamonadaceae</taxon>
        <taxon>Delftia</taxon>
    </lineage>
</organism>
<name>A0A1H3MBW9_9BURK</name>
<dbReference type="CDD" id="cd11586">
    <property type="entry name" value="VbhA_like"/>
    <property type="match status" value="1"/>
</dbReference>